<name>A0AAV0U4Z0_HYABA</name>
<dbReference type="InterPro" id="IPR005172">
    <property type="entry name" value="CRC"/>
</dbReference>
<feature type="region of interest" description="Disordered" evidence="4">
    <location>
        <begin position="1"/>
        <end position="29"/>
    </location>
</feature>
<dbReference type="PANTHER" id="PTHR12446:SF34">
    <property type="entry name" value="PROTEIN LIN-54 HOMOLOG"/>
    <property type="match status" value="1"/>
</dbReference>
<dbReference type="InterPro" id="IPR028307">
    <property type="entry name" value="Lin-54_fam"/>
</dbReference>
<evidence type="ECO:0000313" key="6">
    <source>
        <dbReference type="EMBL" id="CAI5731849.1"/>
    </source>
</evidence>
<evidence type="ECO:0000256" key="4">
    <source>
        <dbReference type="SAM" id="MobiDB-lite"/>
    </source>
</evidence>
<dbReference type="EMBL" id="CANTFL010001118">
    <property type="protein sequence ID" value="CAI5731849.1"/>
    <property type="molecule type" value="Genomic_DNA"/>
</dbReference>
<feature type="compositionally biased region" description="Basic and acidic residues" evidence="4">
    <location>
        <begin position="18"/>
        <end position="29"/>
    </location>
</feature>
<dbReference type="PROSITE" id="PS51634">
    <property type="entry name" value="CRC"/>
    <property type="match status" value="1"/>
</dbReference>
<proteinExistence type="inferred from homology"/>
<dbReference type="SMART" id="SM01114">
    <property type="entry name" value="CXC"/>
    <property type="match status" value="2"/>
</dbReference>
<evidence type="ECO:0000313" key="7">
    <source>
        <dbReference type="EMBL" id="CAI5741927.1"/>
    </source>
</evidence>
<dbReference type="GO" id="GO:0005634">
    <property type="term" value="C:nucleus"/>
    <property type="evidence" value="ECO:0007669"/>
    <property type="project" value="UniProtKB-SubCell"/>
</dbReference>
<dbReference type="EMBL" id="CANTFL010001456">
    <property type="protein sequence ID" value="CAI5741927.1"/>
    <property type="molecule type" value="Genomic_DNA"/>
</dbReference>
<keyword evidence="3" id="KW-0539">Nucleus</keyword>
<comment type="subcellular location">
    <subcellularLocation>
        <location evidence="1">Nucleus</location>
    </subcellularLocation>
</comment>
<organism evidence="6 8">
    <name type="scientific">Hyaloperonospora brassicae</name>
    <name type="common">Brassica downy mildew</name>
    <name type="synonym">Peronospora brassicae</name>
    <dbReference type="NCBI Taxonomy" id="162125"/>
    <lineage>
        <taxon>Eukaryota</taxon>
        <taxon>Sar</taxon>
        <taxon>Stramenopiles</taxon>
        <taxon>Oomycota</taxon>
        <taxon>Peronosporomycetes</taxon>
        <taxon>Peronosporales</taxon>
        <taxon>Peronosporaceae</taxon>
        <taxon>Hyaloperonospora</taxon>
    </lineage>
</organism>
<dbReference type="Proteomes" id="UP001162031">
    <property type="component" value="Unassembled WGS sequence"/>
</dbReference>
<protein>
    <recommendedName>
        <fullName evidence="5">CRC domain-containing protein</fullName>
    </recommendedName>
</protein>
<reference evidence="6" key="1">
    <citation type="submission" date="2022-12" db="EMBL/GenBank/DDBJ databases">
        <authorList>
            <person name="Webb A."/>
        </authorList>
    </citation>
    <scope>NUCLEOTIDE SEQUENCE</scope>
    <source>
        <strain evidence="6">Hp1</strain>
    </source>
</reference>
<evidence type="ECO:0000256" key="2">
    <source>
        <dbReference type="ARBA" id="ARBA00007267"/>
    </source>
</evidence>
<gene>
    <name evidence="6" type="ORF">HBR001_LOCUS5329</name>
    <name evidence="7" type="ORF">HBR001_LOCUS8723</name>
</gene>
<dbReference type="Pfam" id="PF03638">
    <property type="entry name" value="TCR"/>
    <property type="match status" value="1"/>
</dbReference>
<feature type="domain" description="CRC" evidence="5">
    <location>
        <begin position="200"/>
        <end position="323"/>
    </location>
</feature>
<sequence length="377" mass="41572">MDSERRGQSEDASFGTKDPVEAANSHEKASRSILDAPFAGKELLTDRHNGVASWADAVTLLKGSNPRHSELQESENLAWMDMMLALLEKRYGFSCTLPVSLTDPEAAKVLKLSHSKHLQTGSVSAQASLKRSRSVDDAYVKTAAGTVHGNRVLQLISSRHLQQQQAITYLDQESEQTRESKRQRLALRHAQEIQTSSVASSYSCGCKTGCLKICCTCFSSRGFCHAGCACDDCKNIQVHKGERVDAIRKYLIKNPHAFSLVSMPRDGTTTGFLHLLPQKSNAVALRRCLCKKSKCKKQHCECFQHGNVCTSHCRCMSYSNTSEALCLQTESSAPTHAKCVARSDSVTSESKAFHPVQITVTKQPRRNNVGKTLRLNL</sequence>
<evidence type="ECO:0000259" key="5">
    <source>
        <dbReference type="PROSITE" id="PS51634"/>
    </source>
</evidence>
<dbReference type="AlphaFoldDB" id="A0AAV0U4Z0"/>
<dbReference type="GO" id="GO:0006355">
    <property type="term" value="P:regulation of DNA-templated transcription"/>
    <property type="evidence" value="ECO:0007669"/>
    <property type="project" value="TreeGrafter"/>
</dbReference>
<accession>A0AAV0U4Z0</accession>
<dbReference type="PANTHER" id="PTHR12446">
    <property type="entry name" value="TESMIN/TSO1-RELATED"/>
    <property type="match status" value="1"/>
</dbReference>
<evidence type="ECO:0000313" key="8">
    <source>
        <dbReference type="Proteomes" id="UP001162031"/>
    </source>
</evidence>
<evidence type="ECO:0000256" key="1">
    <source>
        <dbReference type="ARBA" id="ARBA00004123"/>
    </source>
</evidence>
<dbReference type="InterPro" id="IPR033467">
    <property type="entry name" value="Tesmin/TSO1-like_CXC"/>
</dbReference>
<evidence type="ECO:0000256" key="3">
    <source>
        <dbReference type="ARBA" id="ARBA00023242"/>
    </source>
</evidence>
<keyword evidence="8" id="KW-1185">Reference proteome</keyword>
<comment type="similarity">
    <text evidence="2">Belongs to the lin-54 family.</text>
</comment>
<comment type="caution">
    <text evidence="6">The sequence shown here is derived from an EMBL/GenBank/DDBJ whole genome shotgun (WGS) entry which is preliminary data.</text>
</comment>